<gene>
    <name evidence="2" type="ORF">CBM2612_P0625</name>
    <name evidence="1" type="ORF">CBM2613_P60161</name>
</gene>
<keyword evidence="1" id="KW-0614">Plasmid</keyword>
<reference evidence="2 3" key="2">
    <citation type="submission" date="2018-01" db="EMBL/GenBank/DDBJ databases">
        <authorList>
            <person name="Gaut B.S."/>
            <person name="Morton B.R."/>
            <person name="Clegg M.T."/>
            <person name="Duvall M.R."/>
        </authorList>
    </citation>
    <scope>NUCLEOTIDE SEQUENCE [LARGE SCALE GENOMIC DNA]</scope>
    <source>
        <strain evidence="2">Cupriavidus taiwanensis STM 8555</strain>
        <plasmid evidence="2">I</plasmid>
        <plasmid evidence="3">Plasmid cbm2613_p</plasmid>
    </source>
</reference>
<evidence type="ECO:0000313" key="2">
    <source>
        <dbReference type="EMBL" id="SPD49280.1"/>
    </source>
</evidence>
<accession>A0A375FJP2</accession>
<proteinExistence type="predicted"/>
<name>A0A375FJP2_9BURK</name>
<dbReference type="Proteomes" id="UP000256952">
    <property type="component" value="Plasmid CBM2613_p"/>
</dbReference>
<dbReference type="EMBL" id="LT976981">
    <property type="protein sequence ID" value="SOZ74839.1"/>
    <property type="molecule type" value="Genomic_DNA"/>
</dbReference>
<protein>
    <submittedName>
        <fullName evidence="1">Uncharacterized protein</fullName>
    </submittedName>
</protein>
<dbReference type="EMBL" id="LT984809">
    <property type="protein sequence ID" value="SPD49280.1"/>
    <property type="molecule type" value="Genomic_DNA"/>
</dbReference>
<geneLocation type="plasmid" evidence="1">
    <name>CBM2613_p</name>
</geneLocation>
<geneLocation type="plasmid" evidence="2">
    <name>I</name>
</geneLocation>
<geneLocation type="plasmid" evidence="3">
    <name>cbm2613_p</name>
</geneLocation>
<dbReference type="AlphaFoldDB" id="A0A375FJP2"/>
<sequence length="65" mass="7479">MRRCVVTRCQPESKSRGLKDRLLHNGVGVEVLSDGTNSKRYIYDPTNLQDTDGRCHRPLYLFGRV</sequence>
<evidence type="ECO:0000313" key="3">
    <source>
        <dbReference type="Proteomes" id="UP000256952"/>
    </source>
</evidence>
<evidence type="ECO:0000313" key="1">
    <source>
        <dbReference type="EMBL" id="SOZ74839.1"/>
    </source>
</evidence>
<reference evidence="1" key="1">
    <citation type="submission" date="2018-01" db="EMBL/GenBank/DDBJ databases">
        <authorList>
            <person name="Clerissi C."/>
        </authorList>
    </citation>
    <scope>NUCLEOTIDE SEQUENCE</scope>
    <source>
        <strain evidence="1">Cupriavidus taiwanensis STM 8556</strain>
        <plasmid evidence="1">CBM2613_p</plasmid>
    </source>
</reference>
<organism evidence="1 3">
    <name type="scientific">Cupriavidus taiwanensis</name>
    <dbReference type="NCBI Taxonomy" id="164546"/>
    <lineage>
        <taxon>Bacteria</taxon>
        <taxon>Pseudomonadati</taxon>
        <taxon>Pseudomonadota</taxon>
        <taxon>Betaproteobacteria</taxon>
        <taxon>Burkholderiales</taxon>
        <taxon>Burkholderiaceae</taxon>
        <taxon>Cupriavidus</taxon>
    </lineage>
</organism>